<feature type="transmembrane region" description="Helical" evidence="2">
    <location>
        <begin position="178"/>
        <end position="197"/>
    </location>
</feature>
<feature type="non-terminal residue" evidence="3">
    <location>
        <position position="416"/>
    </location>
</feature>
<dbReference type="GO" id="GO:0016020">
    <property type="term" value="C:membrane"/>
    <property type="evidence" value="ECO:0007669"/>
    <property type="project" value="TreeGrafter"/>
</dbReference>
<feature type="compositionally biased region" description="Basic and acidic residues" evidence="1">
    <location>
        <begin position="321"/>
        <end position="338"/>
    </location>
</feature>
<feature type="transmembrane region" description="Helical" evidence="2">
    <location>
        <begin position="110"/>
        <end position="131"/>
    </location>
</feature>
<name>A0A6J4PA27_9ACTN</name>
<feature type="transmembrane region" description="Helical" evidence="2">
    <location>
        <begin position="84"/>
        <end position="104"/>
    </location>
</feature>
<dbReference type="InterPro" id="IPR050879">
    <property type="entry name" value="Acyltransferase_3"/>
</dbReference>
<dbReference type="PANTHER" id="PTHR23028:SF53">
    <property type="entry name" value="ACYL_TRANSF_3 DOMAIN-CONTAINING PROTEIN"/>
    <property type="match status" value="1"/>
</dbReference>
<dbReference type="GO" id="GO:0009103">
    <property type="term" value="P:lipopolysaccharide biosynthetic process"/>
    <property type="evidence" value="ECO:0007669"/>
    <property type="project" value="TreeGrafter"/>
</dbReference>
<proteinExistence type="predicted"/>
<feature type="transmembrane region" description="Helical" evidence="2">
    <location>
        <begin position="231"/>
        <end position="254"/>
    </location>
</feature>
<keyword evidence="3" id="KW-0012">Acyltransferase</keyword>
<keyword evidence="3" id="KW-0808">Transferase</keyword>
<feature type="region of interest" description="Disordered" evidence="1">
    <location>
        <begin position="274"/>
        <end position="346"/>
    </location>
</feature>
<organism evidence="3">
    <name type="scientific">uncultured Rubrobacteraceae bacterium</name>
    <dbReference type="NCBI Taxonomy" id="349277"/>
    <lineage>
        <taxon>Bacteria</taxon>
        <taxon>Bacillati</taxon>
        <taxon>Actinomycetota</taxon>
        <taxon>Rubrobacteria</taxon>
        <taxon>Rubrobacterales</taxon>
        <taxon>Rubrobacteraceae</taxon>
        <taxon>environmental samples</taxon>
    </lineage>
</organism>
<dbReference type="EMBL" id="CADCUW010000186">
    <property type="protein sequence ID" value="CAA9405114.1"/>
    <property type="molecule type" value="Genomic_DNA"/>
</dbReference>
<accession>A0A6J4PA27</accession>
<dbReference type="AlphaFoldDB" id="A0A6J4PA27"/>
<gene>
    <name evidence="3" type="ORF">AVDCRST_MAG01-01-1268</name>
</gene>
<reference evidence="3" key="1">
    <citation type="submission" date="2020-02" db="EMBL/GenBank/DDBJ databases">
        <authorList>
            <person name="Meier V. D."/>
        </authorList>
    </citation>
    <scope>NUCLEOTIDE SEQUENCE</scope>
    <source>
        <strain evidence="3">AVDCRST_MAG01</strain>
    </source>
</reference>
<dbReference type="PANTHER" id="PTHR23028">
    <property type="entry name" value="ACETYLTRANSFERASE"/>
    <property type="match status" value="1"/>
</dbReference>
<protein>
    <submittedName>
        <fullName evidence="3">Acyltransferase family protein</fullName>
    </submittedName>
</protein>
<sequence length="416" mass="45022">MFVSLAVAGASALLMAALYAPEIDLSRIYYGTDTRATGLLLGAALAFVWRPGERRPAGAYARLKSRGPRPGGRFLRRWGWMRPVLLDIVGLAALAGLVIFCLRLDEFQPLLYKGGFASVGLTTAALVAVVAHPKARVGTLLLGWRPLRWVGERSYGIYLWHWPVFMVTRPGLDVPLDGWKLLALRLAVTILLAHLSYRCVEQPIRHGALSRAWRAFWRAFRRADRPFRRGLALRWAGYATPVFALCVVVGVAVARAEAPAPPAYLATQEIHTATEPAPEEKPPQNAPPPETKNRQEASTEPAPREDAAEGKRGSGTDASGTEDKRSTRENAQEAEKDGAAPAATGPVSAIGDSVMLGSVGPLQNEVELSVLDAEVGMQVPYAVDVLRSRRAAGQLGETVVVHLGNNGAFTRGQFEE</sequence>
<keyword evidence="2" id="KW-0812">Transmembrane</keyword>
<evidence type="ECO:0000256" key="2">
    <source>
        <dbReference type="SAM" id="Phobius"/>
    </source>
</evidence>
<keyword evidence="2" id="KW-1133">Transmembrane helix</keyword>
<keyword evidence="2" id="KW-0472">Membrane</keyword>
<evidence type="ECO:0000313" key="3">
    <source>
        <dbReference type="EMBL" id="CAA9405114.1"/>
    </source>
</evidence>
<dbReference type="GO" id="GO:0016746">
    <property type="term" value="F:acyltransferase activity"/>
    <property type="evidence" value="ECO:0007669"/>
    <property type="project" value="UniProtKB-KW"/>
</dbReference>
<evidence type="ECO:0000256" key="1">
    <source>
        <dbReference type="SAM" id="MobiDB-lite"/>
    </source>
</evidence>
<feature type="compositionally biased region" description="Basic and acidic residues" evidence="1">
    <location>
        <begin position="291"/>
        <end position="314"/>
    </location>
</feature>